<sequence length="90" mass="10318">MQPIKVDPTTDSVSLDYLLLISSSTPFLPPSVLSFCFKFFVIVSLGIFIFRFLFVESSVFLRVNQKQHLRWSFLALAIDSISKWKGSRVN</sequence>
<proteinExistence type="predicted"/>
<keyword evidence="1" id="KW-1133">Transmembrane helix</keyword>
<feature type="transmembrane region" description="Helical" evidence="1">
    <location>
        <begin position="32"/>
        <end position="54"/>
    </location>
</feature>
<reference evidence="2" key="1">
    <citation type="submission" date="2019-03" db="EMBL/GenBank/DDBJ databases">
        <authorList>
            <person name="Mank J."/>
            <person name="Almeida P."/>
        </authorList>
    </citation>
    <scope>NUCLEOTIDE SEQUENCE</scope>
    <source>
        <strain evidence="2">78183</strain>
    </source>
</reference>
<accession>A0A6N2M3E4</accession>
<dbReference type="AlphaFoldDB" id="A0A6N2M3E4"/>
<evidence type="ECO:0000256" key="1">
    <source>
        <dbReference type="SAM" id="Phobius"/>
    </source>
</evidence>
<keyword evidence="1" id="KW-0812">Transmembrane</keyword>
<evidence type="ECO:0000313" key="2">
    <source>
        <dbReference type="EMBL" id="VFU48146.1"/>
    </source>
</evidence>
<protein>
    <recommendedName>
        <fullName evidence="3">Transmembrane protein</fullName>
    </recommendedName>
</protein>
<gene>
    <name evidence="2" type="ORF">SVIM_LOCUS313389</name>
</gene>
<keyword evidence="1" id="KW-0472">Membrane</keyword>
<organism evidence="2">
    <name type="scientific">Salix viminalis</name>
    <name type="common">Common osier</name>
    <name type="synonym">Basket willow</name>
    <dbReference type="NCBI Taxonomy" id="40686"/>
    <lineage>
        <taxon>Eukaryota</taxon>
        <taxon>Viridiplantae</taxon>
        <taxon>Streptophyta</taxon>
        <taxon>Embryophyta</taxon>
        <taxon>Tracheophyta</taxon>
        <taxon>Spermatophyta</taxon>
        <taxon>Magnoliopsida</taxon>
        <taxon>eudicotyledons</taxon>
        <taxon>Gunneridae</taxon>
        <taxon>Pentapetalae</taxon>
        <taxon>rosids</taxon>
        <taxon>fabids</taxon>
        <taxon>Malpighiales</taxon>
        <taxon>Salicaceae</taxon>
        <taxon>Saliceae</taxon>
        <taxon>Salix</taxon>
    </lineage>
</organism>
<dbReference type="EMBL" id="CAADRP010001685">
    <property type="protein sequence ID" value="VFU48146.1"/>
    <property type="molecule type" value="Genomic_DNA"/>
</dbReference>
<evidence type="ECO:0008006" key="3">
    <source>
        <dbReference type="Google" id="ProtNLM"/>
    </source>
</evidence>
<name>A0A6N2M3E4_SALVM</name>